<feature type="transmembrane region" description="Helical" evidence="1">
    <location>
        <begin position="20"/>
        <end position="37"/>
    </location>
</feature>
<sequence>MVDVNPFAALIAQVAYRRFIANYVLLAGFVLFFIDYAQTFSTEVRLIWPKSWSLVKILFFISRYLPWVYGPYLMWVALIPEMDYHRCGPNMVASSLIMITAMVIAEAIMYFRVWALGGNTKKLGAILLVQFVGIHVAIYTILGIFLRSVDYQPSPLPTLVACMPKDTNTEKLRNVYAIIVASESMIMLISVAIGFARYRASNNRLLWVFHRDGIFYFVTLAAVTTANIIFDSVAPLEYKFMVAAPQGVLHSILSCRLILHLHEFSEKELALTESEEHRSSIQFASGAVPHTTFGDIIDISAGRRLEKEKAKAKEDSEC</sequence>
<dbReference type="OrthoDB" id="2675435at2759"/>
<feature type="domain" description="DUF6533" evidence="2">
    <location>
        <begin position="23"/>
        <end position="66"/>
    </location>
</feature>
<keyword evidence="1" id="KW-0472">Membrane</keyword>
<keyword evidence="4" id="KW-1185">Reference proteome</keyword>
<accession>A0A8H6MBA4</accession>
<keyword evidence="1" id="KW-1133">Transmembrane helix</keyword>
<proteinExistence type="predicted"/>
<dbReference type="EMBL" id="JACGCI010000015">
    <property type="protein sequence ID" value="KAF6759619.1"/>
    <property type="molecule type" value="Genomic_DNA"/>
</dbReference>
<feature type="transmembrane region" description="Helical" evidence="1">
    <location>
        <begin position="91"/>
        <end position="111"/>
    </location>
</feature>
<feature type="transmembrane region" description="Helical" evidence="1">
    <location>
        <begin position="57"/>
        <end position="79"/>
    </location>
</feature>
<dbReference type="Proteomes" id="UP000521943">
    <property type="component" value="Unassembled WGS sequence"/>
</dbReference>
<protein>
    <recommendedName>
        <fullName evidence="2">DUF6533 domain-containing protein</fullName>
    </recommendedName>
</protein>
<dbReference type="AlphaFoldDB" id="A0A8H6MBA4"/>
<comment type="caution">
    <text evidence="3">The sequence shown here is derived from an EMBL/GenBank/DDBJ whole genome shotgun (WGS) entry which is preliminary data.</text>
</comment>
<evidence type="ECO:0000256" key="1">
    <source>
        <dbReference type="SAM" id="Phobius"/>
    </source>
</evidence>
<feature type="transmembrane region" description="Helical" evidence="1">
    <location>
        <begin position="123"/>
        <end position="146"/>
    </location>
</feature>
<reference evidence="3 4" key="1">
    <citation type="submission" date="2020-07" db="EMBL/GenBank/DDBJ databases">
        <title>Comparative genomics of pyrophilous fungi reveals a link between fire events and developmental genes.</title>
        <authorList>
            <consortium name="DOE Joint Genome Institute"/>
            <person name="Steindorff A.S."/>
            <person name="Carver A."/>
            <person name="Calhoun S."/>
            <person name="Stillman K."/>
            <person name="Liu H."/>
            <person name="Lipzen A."/>
            <person name="Pangilinan J."/>
            <person name="Labutti K."/>
            <person name="Bruns T.D."/>
            <person name="Grigoriev I.V."/>
        </authorList>
    </citation>
    <scope>NUCLEOTIDE SEQUENCE [LARGE SCALE GENOMIC DNA]</scope>
    <source>
        <strain evidence="3 4">CBS 144469</strain>
    </source>
</reference>
<name>A0A8H6MBA4_9AGAR</name>
<keyword evidence="1" id="KW-0812">Transmembrane</keyword>
<evidence type="ECO:0000313" key="4">
    <source>
        <dbReference type="Proteomes" id="UP000521943"/>
    </source>
</evidence>
<feature type="transmembrane region" description="Helical" evidence="1">
    <location>
        <begin position="175"/>
        <end position="193"/>
    </location>
</feature>
<dbReference type="Pfam" id="PF20151">
    <property type="entry name" value="DUF6533"/>
    <property type="match status" value="1"/>
</dbReference>
<feature type="transmembrane region" description="Helical" evidence="1">
    <location>
        <begin position="214"/>
        <end position="234"/>
    </location>
</feature>
<evidence type="ECO:0000259" key="2">
    <source>
        <dbReference type="Pfam" id="PF20151"/>
    </source>
</evidence>
<organism evidence="3 4">
    <name type="scientific">Ephemerocybe angulata</name>
    <dbReference type="NCBI Taxonomy" id="980116"/>
    <lineage>
        <taxon>Eukaryota</taxon>
        <taxon>Fungi</taxon>
        <taxon>Dikarya</taxon>
        <taxon>Basidiomycota</taxon>
        <taxon>Agaricomycotina</taxon>
        <taxon>Agaricomycetes</taxon>
        <taxon>Agaricomycetidae</taxon>
        <taxon>Agaricales</taxon>
        <taxon>Agaricineae</taxon>
        <taxon>Psathyrellaceae</taxon>
        <taxon>Ephemerocybe</taxon>
    </lineage>
</organism>
<evidence type="ECO:0000313" key="3">
    <source>
        <dbReference type="EMBL" id="KAF6759619.1"/>
    </source>
</evidence>
<gene>
    <name evidence="3" type="ORF">DFP72DRAFT_885569</name>
</gene>
<dbReference type="InterPro" id="IPR045340">
    <property type="entry name" value="DUF6533"/>
</dbReference>